<evidence type="ECO:0000313" key="1">
    <source>
        <dbReference type="EMBL" id="SCC26102.1"/>
    </source>
</evidence>
<protein>
    <submittedName>
        <fullName evidence="1">Uncharacterized protein</fullName>
    </submittedName>
</protein>
<evidence type="ECO:0000313" key="2">
    <source>
        <dbReference type="Proteomes" id="UP000199698"/>
    </source>
</evidence>
<reference evidence="2" key="1">
    <citation type="submission" date="2016-08" db="EMBL/GenBank/DDBJ databases">
        <authorList>
            <person name="Varghese N."/>
            <person name="Submissions Spin"/>
        </authorList>
    </citation>
    <scope>NUCLEOTIDE SEQUENCE [LARGE SCALE GENOMIC DNA]</scope>
    <source>
        <strain evidence="2">R-53144</strain>
    </source>
</reference>
<name>A0A1C4D444_9GAMM</name>
<dbReference type="AlphaFoldDB" id="A0A1C4D444"/>
<dbReference type="EMBL" id="FMBA01000058">
    <property type="protein sequence ID" value="SCC26102.1"/>
    <property type="molecule type" value="Genomic_DNA"/>
</dbReference>
<dbReference type="STRING" id="1798183.GA0061080_105812"/>
<dbReference type="RefSeq" id="WP_167349228.1">
    <property type="nucleotide sequence ID" value="NZ_FMBA01000058.1"/>
</dbReference>
<gene>
    <name evidence="1" type="ORF">GA0061080_105812</name>
</gene>
<proteinExistence type="predicted"/>
<sequence length="54" mass="6223">MSNKLKTSKHTKTIDDLEKAMLNTDKVKKAYEDAQYEWHQQELLAKARSTGALD</sequence>
<accession>A0A1C4D444</accession>
<dbReference type="Proteomes" id="UP000199698">
    <property type="component" value="Unassembled WGS sequence"/>
</dbReference>
<keyword evidence="2" id="KW-1185">Reference proteome</keyword>
<organism evidence="1 2">
    <name type="scientific">Gilliamella intestini</name>
    <dbReference type="NCBI Taxonomy" id="1798183"/>
    <lineage>
        <taxon>Bacteria</taxon>
        <taxon>Pseudomonadati</taxon>
        <taxon>Pseudomonadota</taxon>
        <taxon>Gammaproteobacteria</taxon>
        <taxon>Orbales</taxon>
        <taxon>Orbaceae</taxon>
        <taxon>Gilliamella</taxon>
    </lineage>
</organism>